<evidence type="ECO:0000313" key="5">
    <source>
        <dbReference type="Proteomes" id="UP000655225"/>
    </source>
</evidence>
<dbReference type="OMA" id="MIAKPES"/>
<dbReference type="Gene3D" id="3.30.70.330">
    <property type="match status" value="1"/>
</dbReference>
<sequence>MALFFSNPSSFSTLVLSHRYSAIPRNLVSETLFRRNLIRKTSSVSVSISASVNPCYFRCCMNSIDERRMRIFIKGLPRSTSEGSLKKLFSRFGEVSKVKIIKDQKFRQSLGFAYVWFTTEESAQLAANDMDGKFLDGRFVVVAIAKPESPTSRVKATPYQF</sequence>
<dbReference type="InterPro" id="IPR012677">
    <property type="entry name" value="Nucleotide-bd_a/b_plait_sf"/>
</dbReference>
<accession>A0A834YUB6</accession>
<dbReference type="InterPro" id="IPR035979">
    <property type="entry name" value="RBD_domain_sf"/>
</dbReference>
<dbReference type="InterPro" id="IPR052462">
    <property type="entry name" value="SLIRP/GR-RBP-like"/>
</dbReference>
<dbReference type="EMBL" id="JABCRI010000015">
    <property type="protein sequence ID" value="KAF8392768.1"/>
    <property type="molecule type" value="Genomic_DNA"/>
</dbReference>
<dbReference type="GO" id="GO:0003723">
    <property type="term" value="F:RNA binding"/>
    <property type="evidence" value="ECO:0007669"/>
    <property type="project" value="UniProtKB-UniRule"/>
</dbReference>
<dbReference type="AlphaFoldDB" id="A0A834YUB6"/>
<dbReference type="SMART" id="SM00360">
    <property type="entry name" value="RRM"/>
    <property type="match status" value="1"/>
</dbReference>
<dbReference type="OrthoDB" id="272703at2759"/>
<dbReference type="SUPFAM" id="SSF54928">
    <property type="entry name" value="RNA-binding domain, RBD"/>
    <property type="match status" value="1"/>
</dbReference>
<keyword evidence="5" id="KW-1185">Reference proteome</keyword>
<evidence type="ECO:0000313" key="4">
    <source>
        <dbReference type="EMBL" id="KAF8392768.1"/>
    </source>
</evidence>
<dbReference type="Pfam" id="PF00076">
    <property type="entry name" value="RRM_1"/>
    <property type="match status" value="1"/>
</dbReference>
<evidence type="ECO:0000259" key="3">
    <source>
        <dbReference type="PROSITE" id="PS50102"/>
    </source>
</evidence>
<dbReference type="Proteomes" id="UP000655225">
    <property type="component" value="Unassembled WGS sequence"/>
</dbReference>
<keyword evidence="1 2" id="KW-0694">RNA-binding</keyword>
<evidence type="ECO:0000256" key="1">
    <source>
        <dbReference type="ARBA" id="ARBA00022884"/>
    </source>
</evidence>
<gene>
    <name evidence="4" type="ORF">HHK36_021005</name>
</gene>
<feature type="domain" description="RRM" evidence="3">
    <location>
        <begin position="69"/>
        <end position="147"/>
    </location>
</feature>
<name>A0A834YUB6_TETSI</name>
<dbReference type="InterPro" id="IPR000504">
    <property type="entry name" value="RRM_dom"/>
</dbReference>
<dbReference type="PROSITE" id="PS50102">
    <property type="entry name" value="RRM"/>
    <property type="match status" value="1"/>
</dbReference>
<comment type="caution">
    <text evidence="4">The sequence shown here is derived from an EMBL/GenBank/DDBJ whole genome shotgun (WGS) entry which is preliminary data.</text>
</comment>
<organism evidence="4 5">
    <name type="scientific">Tetracentron sinense</name>
    <name type="common">Spur-leaf</name>
    <dbReference type="NCBI Taxonomy" id="13715"/>
    <lineage>
        <taxon>Eukaryota</taxon>
        <taxon>Viridiplantae</taxon>
        <taxon>Streptophyta</taxon>
        <taxon>Embryophyta</taxon>
        <taxon>Tracheophyta</taxon>
        <taxon>Spermatophyta</taxon>
        <taxon>Magnoliopsida</taxon>
        <taxon>Trochodendrales</taxon>
        <taxon>Trochodendraceae</taxon>
        <taxon>Tetracentron</taxon>
    </lineage>
</organism>
<reference evidence="4 5" key="1">
    <citation type="submission" date="2020-04" db="EMBL/GenBank/DDBJ databases">
        <title>Plant Genome Project.</title>
        <authorList>
            <person name="Zhang R.-G."/>
        </authorList>
    </citation>
    <scope>NUCLEOTIDE SEQUENCE [LARGE SCALE GENOMIC DNA]</scope>
    <source>
        <strain evidence="4">YNK0</strain>
        <tissue evidence="4">Leaf</tissue>
    </source>
</reference>
<dbReference type="PANTHER" id="PTHR48027">
    <property type="entry name" value="HETEROGENEOUS NUCLEAR RIBONUCLEOPROTEIN 87F-RELATED"/>
    <property type="match status" value="1"/>
</dbReference>
<evidence type="ECO:0000256" key="2">
    <source>
        <dbReference type="PROSITE-ProRule" id="PRU00176"/>
    </source>
</evidence>
<proteinExistence type="predicted"/>
<protein>
    <recommendedName>
        <fullName evidence="3">RRM domain-containing protein</fullName>
    </recommendedName>
</protein>